<proteinExistence type="predicted"/>
<keyword evidence="3" id="KW-0808">Transferase</keyword>
<dbReference type="InterPro" id="IPR011639">
    <property type="entry name" value="MethylTrfase_TaqI-like_dom"/>
</dbReference>
<dbReference type="GO" id="GO:0008170">
    <property type="term" value="F:N-methyltransferase activity"/>
    <property type="evidence" value="ECO:0007669"/>
    <property type="project" value="InterPro"/>
</dbReference>
<dbReference type="CDD" id="cd02440">
    <property type="entry name" value="AdoMet_MTases"/>
    <property type="match status" value="1"/>
</dbReference>
<dbReference type="GO" id="GO:0009007">
    <property type="term" value="F:site-specific DNA-methyltransferase (adenine-specific) activity"/>
    <property type="evidence" value="ECO:0007669"/>
    <property type="project" value="UniProtKB-EC"/>
</dbReference>
<dbReference type="InterPro" id="IPR029063">
    <property type="entry name" value="SAM-dependent_MTases_sf"/>
</dbReference>
<dbReference type="STRING" id="1903181.BTN85_0824"/>
<dbReference type="Proteomes" id="UP000185744">
    <property type="component" value="Unassembled WGS sequence"/>
</dbReference>
<dbReference type="InterPro" id="IPR002052">
    <property type="entry name" value="DNA_methylase_N6_adenine_CS"/>
</dbReference>
<dbReference type="GO" id="GO:0032259">
    <property type="term" value="P:methylation"/>
    <property type="evidence" value="ECO:0007669"/>
    <property type="project" value="UniProtKB-KW"/>
</dbReference>
<dbReference type="GO" id="GO:0003677">
    <property type="term" value="F:DNA binding"/>
    <property type="evidence" value="ECO:0007669"/>
    <property type="project" value="UniProtKB-KW"/>
</dbReference>
<dbReference type="PANTHER" id="PTHR33841:SF6">
    <property type="entry name" value="TYPE II METHYLTRANSFERASE M.HINDII"/>
    <property type="match status" value="1"/>
</dbReference>
<dbReference type="PANTHER" id="PTHR33841">
    <property type="entry name" value="DNA METHYLTRANSFERASE YEEA-RELATED"/>
    <property type="match status" value="1"/>
</dbReference>
<evidence type="ECO:0000259" key="9">
    <source>
        <dbReference type="Pfam" id="PF07669"/>
    </source>
</evidence>
<keyword evidence="2 10" id="KW-0489">Methyltransferase</keyword>
<dbReference type="EC" id="2.1.1.72" evidence="1"/>
<feature type="domain" description="Type II methyltransferase M.TaqI-like" evidence="9">
    <location>
        <begin position="72"/>
        <end position="179"/>
    </location>
</feature>
<comment type="caution">
    <text evidence="10">The sequence shown here is derived from an EMBL/GenBank/DDBJ whole genome shotgun (WGS) entry which is preliminary data.</text>
</comment>
<gene>
    <name evidence="10" type="ORF">BTN85_0824</name>
</gene>
<dbReference type="PRINTS" id="PR00507">
    <property type="entry name" value="N12N6MTFRASE"/>
</dbReference>
<dbReference type="InParanoid" id="A0A1Q6DVF1"/>
<dbReference type="EMBL" id="MSDW01000001">
    <property type="protein sequence ID" value="OKY78335.1"/>
    <property type="molecule type" value="Genomic_DNA"/>
</dbReference>
<evidence type="ECO:0000256" key="1">
    <source>
        <dbReference type="ARBA" id="ARBA00011900"/>
    </source>
</evidence>
<evidence type="ECO:0000256" key="5">
    <source>
        <dbReference type="ARBA" id="ARBA00022747"/>
    </source>
</evidence>
<comment type="catalytic activity">
    <reaction evidence="7">
        <text>a 2'-deoxyadenosine in DNA + S-adenosyl-L-methionine = an N(6)-methyl-2'-deoxyadenosine in DNA + S-adenosyl-L-homocysteine + H(+)</text>
        <dbReference type="Rhea" id="RHEA:15197"/>
        <dbReference type="Rhea" id="RHEA-COMP:12418"/>
        <dbReference type="Rhea" id="RHEA-COMP:12419"/>
        <dbReference type="ChEBI" id="CHEBI:15378"/>
        <dbReference type="ChEBI" id="CHEBI:57856"/>
        <dbReference type="ChEBI" id="CHEBI:59789"/>
        <dbReference type="ChEBI" id="CHEBI:90615"/>
        <dbReference type="ChEBI" id="CHEBI:90616"/>
        <dbReference type="EC" id="2.1.1.72"/>
    </reaction>
</comment>
<keyword evidence="6" id="KW-0238">DNA-binding</keyword>
<dbReference type="InterPro" id="IPR003356">
    <property type="entry name" value="DNA_methylase_A-5"/>
</dbReference>
<protein>
    <recommendedName>
        <fullName evidence="1">site-specific DNA-methyltransferase (adenine-specific)</fullName>
        <ecNumber evidence="1">2.1.1.72</ecNumber>
    </recommendedName>
</protein>
<dbReference type="AlphaFoldDB" id="A0A1Q6DVF1"/>
<keyword evidence="4" id="KW-0949">S-adenosyl-L-methionine</keyword>
<dbReference type="GO" id="GO:0009307">
    <property type="term" value="P:DNA restriction-modification system"/>
    <property type="evidence" value="ECO:0007669"/>
    <property type="project" value="UniProtKB-KW"/>
</dbReference>
<evidence type="ECO:0000259" key="8">
    <source>
        <dbReference type="Pfam" id="PF02384"/>
    </source>
</evidence>
<dbReference type="Gene3D" id="3.40.50.150">
    <property type="entry name" value="Vaccinia Virus protein VP39"/>
    <property type="match status" value="1"/>
</dbReference>
<dbReference type="PROSITE" id="PS00092">
    <property type="entry name" value="N6_MTASE"/>
    <property type="match status" value="1"/>
</dbReference>
<evidence type="ECO:0000256" key="6">
    <source>
        <dbReference type="ARBA" id="ARBA00023125"/>
    </source>
</evidence>
<sequence>MSGKRKRYGQYFTPGLISDFMVDLIDHEKNCRVLDPAAGKGVFLSSLVKKGFENIAGYEIDGSLENKSQVDIKNRDYLRTSLKVKFDVIIGNPPYVRWRNIPEEIREDFEKEYWENKINGLSDLLYSFLFRSVDKLREEGELIFLTPTFWLQNQHASSVRDYFIKNGYLDLIVSFNEMKICKNASTSYMVFKFIKDRVDGEKLDIIKIRDKRRLNKDLIQSIDELIESLRDKNKSVKEKGIKAFSRDQFSSPNQWPLVSPENKEVISKIEESCKNYSPKVEVKTSSGNTEKINLANLYTKYDLKKIGRTKDTLNKVKMDNKNYYTELGQKTFFKYNKPNSINKKHKRHIRLGDIAKIGNGLVSGLDKAFKVKDIHKYSQKEKQKMLKVVKSSDLNRFYNKSKTFYLFPNEIEKEETLKKEYPNFYNKLKEHKTKLEDRYDYGKNIPWWHWVFLRNWKLFKTSNHKIFVPSKERVNNKGFVRFTYVQGNFYPTQDVTAIVKRKRFNIDIKYILGFLNSKTLYKWILEKNPKKGRVLEFPHRPLSKIPIRLINWSNEKEIQIHNEIAKTVKTILEEKNWKKHIDQIEKEVKKLTKTT</sequence>
<keyword evidence="5" id="KW-0680">Restriction system</keyword>
<evidence type="ECO:0000313" key="11">
    <source>
        <dbReference type="Proteomes" id="UP000185744"/>
    </source>
</evidence>
<dbReference type="Pfam" id="PF07669">
    <property type="entry name" value="Eco57I"/>
    <property type="match status" value="1"/>
</dbReference>
<evidence type="ECO:0000256" key="7">
    <source>
        <dbReference type="ARBA" id="ARBA00047942"/>
    </source>
</evidence>
<dbReference type="InterPro" id="IPR050953">
    <property type="entry name" value="N4_N6_ade-DNA_methylase"/>
</dbReference>
<name>A0A1Q6DVF1_METT1</name>
<organism evidence="10 11">
    <name type="scientific">Methanohalarchaeum thermophilum</name>
    <dbReference type="NCBI Taxonomy" id="1903181"/>
    <lineage>
        <taxon>Archaea</taxon>
        <taxon>Methanobacteriati</taxon>
        <taxon>Methanobacteriota</taxon>
        <taxon>Methanonatronarchaeia</taxon>
        <taxon>Methanonatronarchaeales</taxon>
        <taxon>Methanonatronarchaeaceae</taxon>
        <taxon>Candidatus Methanohalarchaeum</taxon>
    </lineage>
</organism>
<feature type="domain" description="DNA methylase adenine-specific" evidence="8">
    <location>
        <begin position="4"/>
        <end position="47"/>
    </location>
</feature>
<keyword evidence="11" id="KW-1185">Reference proteome</keyword>
<evidence type="ECO:0000256" key="4">
    <source>
        <dbReference type="ARBA" id="ARBA00022691"/>
    </source>
</evidence>
<reference evidence="10" key="1">
    <citation type="submission" date="2016-12" db="EMBL/GenBank/DDBJ databases">
        <title>Discovery of methanogenic haloarchaea.</title>
        <authorList>
            <person name="Sorokin D.Y."/>
            <person name="Makarova K.S."/>
            <person name="Abbas B."/>
            <person name="Ferrer M."/>
            <person name="Golyshin P.N."/>
        </authorList>
    </citation>
    <scope>NUCLEOTIDE SEQUENCE [LARGE SCALE GENOMIC DNA]</scope>
    <source>
        <strain evidence="10">HMET1</strain>
    </source>
</reference>
<accession>A0A1Q6DVF1</accession>
<evidence type="ECO:0000256" key="3">
    <source>
        <dbReference type="ARBA" id="ARBA00022679"/>
    </source>
</evidence>
<dbReference type="Pfam" id="PF02384">
    <property type="entry name" value="N6_Mtase"/>
    <property type="match status" value="1"/>
</dbReference>
<evidence type="ECO:0000256" key="2">
    <source>
        <dbReference type="ARBA" id="ARBA00022603"/>
    </source>
</evidence>
<evidence type="ECO:0000313" key="10">
    <source>
        <dbReference type="EMBL" id="OKY78335.1"/>
    </source>
</evidence>
<dbReference type="SUPFAM" id="SSF53335">
    <property type="entry name" value="S-adenosyl-L-methionine-dependent methyltransferases"/>
    <property type="match status" value="1"/>
</dbReference>